<dbReference type="SMART" id="SM00845">
    <property type="entry name" value="GatB_Yqey"/>
    <property type="match status" value="1"/>
</dbReference>
<comment type="catalytic activity">
    <reaction evidence="9 10">
        <text>L-glutamyl-tRNA(Gln) + L-glutamine + ATP + H2O = L-glutaminyl-tRNA(Gln) + L-glutamate + ADP + phosphate + H(+)</text>
        <dbReference type="Rhea" id="RHEA:17521"/>
        <dbReference type="Rhea" id="RHEA-COMP:9681"/>
        <dbReference type="Rhea" id="RHEA-COMP:9684"/>
        <dbReference type="ChEBI" id="CHEBI:15377"/>
        <dbReference type="ChEBI" id="CHEBI:15378"/>
        <dbReference type="ChEBI" id="CHEBI:29985"/>
        <dbReference type="ChEBI" id="CHEBI:30616"/>
        <dbReference type="ChEBI" id="CHEBI:43474"/>
        <dbReference type="ChEBI" id="CHEBI:58359"/>
        <dbReference type="ChEBI" id="CHEBI:78520"/>
        <dbReference type="ChEBI" id="CHEBI:78521"/>
        <dbReference type="ChEBI" id="CHEBI:456216"/>
    </reaction>
</comment>
<dbReference type="EC" id="6.3.5.-" evidence="10"/>
<keyword evidence="13" id="KW-1185">Reference proteome</keyword>
<accession>A0ABT9XH64</accession>
<dbReference type="Gene3D" id="1.10.10.410">
    <property type="match status" value="1"/>
</dbReference>
<evidence type="ECO:0000259" key="11">
    <source>
        <dbReference type="SMART" id="SM00845"/>
    </source>
</evidence>
<organism evidence="12 13">
    <name type="scientific">Alicyclobacillus cycloheptanicus</name>
    <dbReference type="NCBI Taxonomy" id="1457"/>
    <lineage>
        <taxon>Bacteria</taxon>
        <taxon>Bacillati</taxon>
        <taxon>Bacillota</taxon>
        <taxon>Bacilli</taxon>
        <taxon>Bacillales</taxon>
        <taxon>Alicyclobacillaceae</taxon>
        <taxon>Alicyclobacillus</taxon>
    </lineage>
</organism>
<evidence type="ECO:0000256" key="10">
    <source>
        <dbReference type="HAMAP-Rule" id="MF_00121"/>
    </source>
</evidence>
<keyword evidence="3 10" id="KW-0436">Ligase</keyword>
<dbReference type="InterPro" id="IPR042114">
    <property type="entry name" value="GatB_C_1"/>
</dbReference>
<evidence type="ECO:0000256" key="2">
    <source>
        <dbReference type="ARBA" id="ARBA00011123"/>
    </source>
</evidence>
<evidence type="ECO:0000256" key="9">
    <source>
        <dbReference type="ARBA" id="ARBA00047913"/>
    </source>
</evidence>
<gene>
    <name evidence="10" type="primary">gatB</name>
    <name evidence="12" type="ORF">J2S03_001473</name>
</gene>
<dbReference type="EMBL" id="JAUSTP010000009">
    <property type="protein sequence ID" value="MDQ0189628.1"/>
    <property type="molecule type" value="Genomic_DNA"/>
</dbReference>
<evidence type="ECO:0000256" key="8">
    <source>
        <dbReference type="ARBA" id="ARBA00047380"/>
    </source>
</evidence>
<sequence>MSTTMSETQQFETVVGLEVHVELQTNSKIFCGCKTNFGAPPNTNVCPICLGHPGTLPVLNKGAVDLAIRAAVALNCRINQDCKFDRKNYFYPDLPKGYQISQFDQPIGEHGYVEIDVNGERKRIGIVRVHLEEDAGKSMHAADGTHTLVDYNRTGVPLIEIVSEPDIRSPEEARLYLEAIKSIMQYCEISDCRMEEGSLRCDANISLRPVGAAEFGQKTEVKNMNSFRNVQKALECEVERQTAILASGGRVTQETRRFDEATQTTVSMRSKEEAHDYRYFPEPDLVRLNIDDAWLNRIRASLPELPLQKRDRYVTEYQLPAYDAGVLTADHATAAYFEAVVAAGADPKTASNWVMGEVLGYLNAQNLEVSQSPVTAERLAGLIREVASGKISLKQGREVFKAMCETGKDAPTLIAELGMEQISDESALAAMVEEAIANNPKSVEDYLGGKEKALGALVGQIMKASKGKANPGVVNKLLVERLKAMQ</sequence>
<dbReference type="InterPro" id="IPR017959">
    <property type="entry name" value="Asn/Gln-tRNA_amidoTrfase_suB/E"/>
</dbReference>
<dbReference type="InterPro" id="IPR018027">
    <property type="entry name" value="Asn/Gln_amidotransferase"/>
</dbReference>
<dbReference type="InterPro" id="IPR017958">
    <property type="entry name" value="Gln-tRNA_amidoTrfase_suB_CS"/>
</dbReference>
<dbReference type="Proteomes" id="UP001232973">
    <property type="component" value="Unassembled WGS sequence"/>
</dbReference>
<dbReference type="InterPro" id="IPR023168">
    <property type="entry name" value="GatB_Yqey_C_2"/>
</dbReference>
<dbReference type="Pfam" id="PF02637">
    <property type="entry name" value="GatB_Yqey"/>
    <property type="match status" value="1"/>
</dbReference>
<dbReference type="GO" id="GO:0050566">
    <property type="term" value="F:asparaginyl-tRNA synthase (glutamine-hydrolyzing) activity"/>
    <property type="evidence" value="ECO:0007669"/>
    <property type="project" value="UniProtKB-EC"/>
</dbReference>
<comment type="catalytic activity">
    <reaction evidence="8 10">
        <text>L-aspartyl-tRNA(Asn) + L-glutamine + ATP + H2O = L-asparaginyl-tRNA(Asn) + L-glutamate + ADP + phosphate + 2 H(+)</text>
        <dbReference type="Rhea" id="RHEA:14513"/>
        <dbReference type="Rhea" id="RHEA-COMP:9674"/>
        <dbReference type="Rhea" id="RHEA-COMP:9677"/>
        <dbReference type="ChEBI" id="CHEBI:15377"/>
        <dbReference type="ChEBI" id="CHEBI:15378"/>
        <dbReference type="ChEBI" id="CHEBI:29985"/>
        <dbReference type="ChEBI" id="CHEBI:30616"/>
        <dbReference type="ChEBI" id="CHEBI:43474"/>
        <dbReference type="ChEBI" id="CHEBI:58359"/>
        <dbReference type="ChEBI" id="CHEBI:78515"/>
        <dbReference type="ChEBI" id="CHEBI:78516"/>
        <dbReference type="ChEBI" id="CHEBI:456216"/>
    </reaction>
</comment>
<evidence type="ECO:0000256" key="3">
    <source>
        <dbReference type="ARBA" id="ARBA00022598"/>
    </source>
</evidence>
<dbReference type="PANTHER" id="PTHR11659:SF0">
    <property type="entry name" value="GLUTAMYL-TRNA(GLN) AMIDOTRANSFERASE SUBUNIT B, MITOCHONDRIAL"/>
    <property type="match status" value="1"/>
</dbReference>
<comment type="subunit">
    <text evidence="2 10">Heterotrimer of A, B and C subunits.</text>
</comment>
<dbReference type="NCBIfam" id="NF004012">
    <property type="entry name" value="PRK05477.1-2"/>
    <property type="match status" value="1"/>
</dbReference>
<dbReference type="InterPro" id="IPR003789">
    <property type="entry name" value="Asn/Gln_tRNA_amidoTrase-B-like"/>
</dbReference>
<dbReference type="SUPFAM" id="SSF55931">
    <property type="entry name" value="Glutamine synthetase/guanido kinase"/>
    <property type="match status" value="1"/>
</dbReference>
<proteinExistence type="inferred from homology"/>
<dbReference type="HAMAP" id="MF_00121">
    <property type="entry name" value="GatB"/>
    <property type="match status" value="1"/>
</dbReference>
<comment type="caution">
    <text evidence="12">The sequence shown here is derived from an EMBL/GenBank/DDBJ whole genome shotgun (WGS) entry which is preliminary data.</text>
</comment>
<dbReference type="SUPFAM" id="SSF89095">
    <property type="entry name" value="GatB/YqeY motif"/>
    <property type="match status" value="1"/>
</dbReference>
<keyword evidence="6 10" id="KW-0648">Protein biosynthesis</keyword>
<dbReference type="InterPro" id="IPR006075">
    <property type="entry name" value="Asn/Gln-tRNA_Trfase_suB/E_cat"/>
</dbReference>
<keyword evidence="5 10" id="KW-0067">ATP-binding</keyword>
<dbReference type="NCBIfam" id="NF004014">
    <property type="entry name" value="PRK05477.1-4"/>
    <property type="match status" value="1"/>
</dbReference>
<dbReference type="InterPro" id="IPR014746">
    <property type="entry name" value="Gln_synth/guanido_kin_cat_dom"/>
</dbReference>
<dbReference type="GO" id="GO:0050567">
    <property type="term" value="F:glutaminyl-tRNA synthase (glutamine-hydrolyzing) activity"/>
    <property type="evidence" value="ECO:0007669"/>
    <property type="project" value="UniProtKB-EC"/>
</dbReference>
<dbReference type="InterPro" id="IPR004413">
    <property type="entry name" value="GatB"/>
</dbReference>
<evidence type="ECO:0000256" key="1">
    <source>
        <dbReference type="ARBA" id="ARBA00005306"/>
    </source>
</evidence>
<keyword evidence="4 10" id="KW-0547">Nucleotide-binding</keyword>
<dbReference type="PANTHER" id="PTHR11659">
    <property type="entry name" value="GLUTAMYL-TRNA GLN AMIDOTRANSFERASE SUBUNIT B MITOCHONDRIAL AND PROKARYOTIC PET112-RELATED"/>
    <property type="match status" value="1"/>
</dbReference>
<feature type="domain" description="Asn/Gln amidotransferase" evidence="11">
    <location>
        <begin position="335"/>
        <end position="482"/>
    </location>
</feature>
<evidence type="ECO:0000256" key="6">
    <source>
        <dbReference type="ARBA" id="ARBA00022917"/>
    </source>
</evidence>
<evidence type="ECO:0000256" key="4">
    <source>
        <dbReference type="ARBA" id="ARBA00022741"/>
    </source>
</evidence>
<evidence type="ECO:0000313" key="12">
    <source>
        <dbReference type="EMBL" id="MDQ0189628.1"/>
    </source>
</evidence>
<protein>
    <recommendedName>
        <fullName evidence="10">Aspartyl/glutamyl-tRNA(Asn/Gln) amidotransferase subunit B</fullName>
        <shortName evidence="10">Asp/Glu-ADT subunit B</shortName>
        <ecNumber evidence="10">6.3.5.-</ecNumber>
    </recommendedName>
</protein>
<comment type="similarity">
    <text evidence="1 10">Belongs to the GatB/GatE family. GatB subfamily.</text>
</comment>
<dbReference type="Gene3D" id="1.10.150.380">
    <property type="entry name" value="GatB domain, N-terminal subdomain"/>
    <property type="match status" value="1"/>
</dbReference>
<comment type="function">
    <text evidence="7 10">Allows the formation of correctly charged Asn-tRNA(Asn) or Gln-tRNA(Gln) through the transamidation of misacylated Asp-tRNA(Asn) or Glu-tRNA(Gln) in organisms which lack either or both of asparaginyl-tRNA or glutaminyl-tRNA synthetases. The reaction takes place in the presence of glutamine and ATP through an activated phospho-Asp-tRNA(Asn) or phospho-Glu-tRNA(Gln).</text>
</comment>
<dbReference type="PROSITE" id="PS01234">
    <property type="entry name" value="GATB"/>
    <property type="match status" value="1"/>
</dbReference>
<name>A0ABT9XH64_9BACL</name>
<evidence type="ECO:0000256" key="7">
    <source>
        <dbReference type="ARBA" id="ARBA00024799"/>
    </source>
</evidence>
<evidence type="ECO:0000313" key="13">
    <source>
        <dbReference type="Proteomes" id="UP001232973"/>
    </source>
</evidence>
<dbReference type="NCBIfam" id="TIGR00133">
    <property type="entry name" value="gatB"/>
    <property type="match status" value="1"/>
</dbReference>
<reference evidence="12 13" key="1">
    <citation type="submission" date="2023-07" db="EMBL/GenBank/DDBJ databases">
        <title>Genomic Encyclopedia of Type Strains, Phase IV (KMG-IV): sequencing the most valuable type-strain genomes for metagenomic binning, comparative biology and taxonomic classification.</title>
        <authorList>
            <person name="Goeker M."/>
        </authorList>
    </citation>
    <scope>NUCLEOTIDE SEQUENCE [LARGE SCALE GENOMIC DNA]</scope>
    <source>
        <strain evidence="12 13">DSM 4006</strain>
    </source>
</reference>
<dbReference type="Pfam" id="PF02934">
    <property type="entry name" value="GatB_N"/>
    <property type="match status" value="1"/>
</dbReference>
<evidence type="ECO:0000256" key="5">
    <source>
        <dbReference type="ARBA" id="ARBA00022840"/>
    </source>
</evidence>